<accession>B7JRE2</accession>
<dbReference type="KEGG" id="bcu:BCAH820_0840"/>
<name>B7JRE2_BACC0</name>
<proteinExistence type="predicted"/>
<organism evidence="1 2">
    <name type="scientific">Bacillus cereus (strain AH820)</name>
    <dbReference type="NCBI Taxonomy" id="405535"/>
    <lineage>
        <taxon>Bacteria</taxon>
        <taxon>Bacillati</taxon>
        <taxon>Bacillota</taxon>
        <taxon>Bacilli</taxon>
        <taxon>Bacillales</taxon>
        <taxon>Bacillaceae</taxon>
        <taxon>Bacillus</taxon>
        <taxon>Bacillus cereus group</taxon>
    </lineage>
</organism>
<dbReference type="AlphaFoldDB" id="B7JRE2"/>
<gene>
    <name evidence="1" type="ordered locus">BCAH820_0840</name>
</gene>
<dbReference type="Proteomes" id="UP000001363">
    <property type="component" value="Chromosome"/>
</dbReference>
<dbReference type="RefSeq" id="WP_001177272.1">
    <property type="nucleotide sequence ID" value="NC_011773.1"/>
</dbReference>
<evidence type="ECO:0000313" key="2">
    <source>
        <dbReference type="Proteomes" id="UP000001363"/>
    </source>
</evidence>
<evidence type="ECO:0000313" key="1">
    <source>
        <dbReference type="EMBL" id="ACK87632.1"/>
    </source>
</evidence>
<sequence length="273" mass="32742">MQLSNIRLELVKIQSIVPIYAEHVSKSHVSKMTRIIEQGEKLSSMIILEKDQVEDNYWLVAGFSEYIAYREVYRESNKEIFCVVQPYSSRTEQQIKLLRKMFHHQNTKWIDKHQLIHQMIYEAKNMEVIAKKIGVNTSDVKGYLVHPDIPMDIIKKAYRNQGSFINLEHIRKLKLHSFLKDRLYEKVVLPQRHVNRLTTEKLQKIKWVLREGYFYNLEYEDQWDLVQQALNYKETLQSSWSREIQKRLKNNGRSNYIISMGRNNINHSSEYKH</sequence>
<protein>
    <submittedName>
        <fullName evidence="1">Uncharacterized protein</fullName>
    </submittedName>
</protein>
<reference evidence="1 2" key="1">
    <citation type="submission" date="2008-10" db="EMBL/GenBank/DDBJ databases">
        <title>Genome sequence of Bacillus cereus AH820.</title>
        <authorList>
            <person name="Dodson R.J."/>
            <person name="Durkin A.S."/>
            <person name="Rosovitz M.J."/>
            <person name="Rasko D.A."/>
            <person name="Hoffmaster A."/>
            <person name="Ravel J."/>
            <person name="Sutton G."/>
        </authorList>
    </citation>
    <scope>NUCLEOTIDE SEQUENCE [LARGE SCALE GENOMIC DNA]</scope>
    <source>
        <strain evidence="1 2">AH820</strain>
    </source>
</reference>
<dbReference type="HOGENOM" id="CLU_1010661_0_0_9"/>
<dbReference type="EMBL" id="CP001283">
    <property type="protein sequence ID" value="ACK87632.1"/>
    <property type="molecule type" value="Genomic_DNA"/>
</dbReference>